<dbReference type="AlphaFoldDB" id="W6N9N1"/>
<dbReference type="InterPro" id="IPR011608">
    <property type="entry name" value="PRD"/>
</dbReference>
<evidence type="ECO:0000259" key="7">
    <source>
        <dbReference type="PROSITE" id="PS51372"/>
    </source>
</evidence>
<dbReference type="PANTHER" id="PTHR30185:SF18">
    <property type="entry name" value="TRANSCRIPTIONAL REGULATOR MTLR"/>
    <property type="match status" value="1"/>
</dbReference>
<dbReference type="Pfam" id="PF00874">
    <property type="entry name" value="PRD"/>
    <property type="match status" value="2"/>
</dbReference>
<accession>W6N9N1</accession>
<proteinExistence type="predicted"/>
<name>W6N9N1_CLOTY</name>
<dbReference type="GO" id="GO:0006355">
    <property type="term" value="P:regulation of DNA-templated transcription"/>
    <property type="evidence" value="ECO:0007669"/>
    <property type="project" value="InterPro"/>
</dbReference>
<feature type="domain" description="PRD" evidence="7">
    <location>
        <begin position="301"/>
        <end position="408"/>
    </location>
</feature>
<keyword evidence="1" id="KW-0808">Transferase</keyword>
<protein>
    <submittedName>
        <fullName evidence="8">Mannitol operon activator, BglG family</fullName>
    </submittedName>
</protein>
<feature type="domain" description="PTS EIIB type-2" evidence="6">
    <location>
        <begin position="412"/>
        <end position="505"/>
    </location>
</feature>
<dbReference type="SMR" id="W6N9N1"/>
<evidence type="ECO:0000313" key="9">
    <source>
        <dbReference type="Proteomes" id="UP000019482"/>
    </source>
</evidence>
<dbReference type="PROSITE" id="PS51099">
    <property type="entry name" value="PTS_EIIB_TYPE_2"/>
    <property type="match status" value="1"/>
</dbReference>
<dbReference type="CDD" id="cd05568">
    <property type="entry name" value="PTS_IIB_bgl_like"/>
    <property type="match status" value="1"/>
</dbReference>
<evidence type="ECO:0000256" key="3">
    <source>
        <dbReference type="ARBA" id="ARBA00023015"/>
    </source>
</evidence>
<gene>
    <name evidence="8" type="ORF">CTDIVETGP_2299</name>
</gene>
<dbReference type="PROSITE" id="PS51372">
    <property type="entry name" value="PRD_2"/>
    <property type="match status" value="2"/>
</dbReference>
<organism evidence="8 9">
    <name type="scientific">Clostridium tyrobutyricum DIVETGP</name>
    <dbReference type="NCBI Taxonomy" id="1408889"/>
    <lineage>
        <taxon>Bacteria</taxon>
        <taxon>Bacillati</taxon>
        <taxon>Bacillota</taxon>
        <taxon>Clostridia</taxon>
        <taxon>Eubacteriales</taxon>
        <taxon>Clostridiaceae</taxon>
        <taxon>Clostridium</taxon>
    </lineage>
</organism>
<feature type="domain" description="PRD" evidence="7">
    <location>
        <begin position="192"/>
        <end position="299"/>
    </location>
</feature>
<dbReference type="RefSeq" id="WP_017895100.1">
    <property type="nucleotide sequence ID" value="NZ_CBXI010000040.1"/>
</dbReference>
<dbReference type="InterPro" id="IPR013011">
    <property type="entry name" value="PTS_EIIB_2"/>
</dbReference>
<keyword evidence="2" id="KW-0677">Repeat</keyword>
<dbReference type="Gene3D" id="1.10.1790.10">
    <property type="entry name" value="PRD domain"/>
    <property type="match status" value="2"/>
</dbReference>
<feature type="domain" description="PTS EIIA type-2" evidence="5">
    <location>
        <begin position="528"/>
        <end position="679"/>
    </location>
</feature>
<dbReference type="InterPro" id="IPR036095">
    <property type="entry name" value="PTS_EIIB-like_sf"/>
</dbReference>
<dbReference type="Gene3D" id="3.40.930.10">
    <property type="entry name" value="Mannitol-specific EII, Chain A"/>
    <property type="match status" value="1"/>
</dbReference>
<dbReference type="InterPro" id="IPR036634">
    <property type="entry name" value="PRD_sf"/>
</dbReference>
<dbReference type="InterPro" id="IPR016152">
    <property type="entry name" value="PTrfase/Anion_transptr"/>
</dbReference>
<dbReference type="InterPro" id="IPR002178">
    <property type="entry name" value="PTS_EIIA_type-2_dom"/>
</dbReference>
<dbReference type="Gene3D" id="3.40.50.2300">
    <property type="match status" value="1"/>
</dbReference>
<evidence type="ECO:0000259" key="6">
    <source>
        <dbReference type="PROSITE" id="PS51099"/>
    </source>
</evidence>
<dbReference type="SUPFAM" id="SSF52794">
    <property type="entry name" value="PTS system IIB component-like"/>
    <property type="match status" value="1"/>
</dbReference>
<keyword evidence="4" id="KW-0804">Transcription</keyword>
<dbReference type="EMBL" id="CBXI010000040">
    <property type="protein sequence ID" value="CDL92229.1"/>
    <property type="molecule type" value="Genomic_DNA"/>
</dbReference>
<comment type="caution">
    <text evidence="8">The sequence shown here is derived from an EMBL/GenBank/DDBJ whole genome shotgun (WGS) entry which is preliminary data.</text>
</comment>
<dbReference type="SUPFAM" id="SSF63520">
    <property type="entry name" value="PTS-regulatory domain, PRD"/>
    <property type="match status" value="2"/>
</dbReference>
<dbReference type="SUPFAM" id="SSF55804">
    <property type="entry name" value="Phoshotransferase/anion transport protein"/>
    <property type="match status" value="1"/>
</dbReference>
<sequence>MDNLTPRQQFILDGLLNGNSFNVDILHEQLGVSTRTIMREISFLNEILKKKSLTIFVNENMDIYISGKKDSIQDVKSSLNAIPVQWIFNKEQRRIAIACELLVSKESLKISYFSYKFNVVMGSISLDLDTIEKFVIRKNLCLIRKRNHGVSIEGSEWDKRNALVELLFNFKPFEYLLGFFYDKGTDETVKSLFNMIFESGTIELVKSVLKNLNLKHLKLNDVKYFNLFILILVSIKKTKNNDNIHLPENVKEKLRSMKAYEELKSLIEPLGENNINLPEDEIAYLCIYINDYKYYYDDSNESDINFQDISSEIIADVSQRIDVDITDDVQLLQDLTNHLRQTFHLLNIGLNVLNPMASEIEKHYPKLFKILFDECRLIFSRYNIKISSNEVGYITMHIGGALQRKEEISSKLKILIVCPGGISSARILESKVKSLFPDIGTIYISALHDINIEKDSREYDLILSTVSIGTGSEEIHNIIEVSPFMMKKDVEKVNGYISKIKYMDETEKKSMSALDSDEAANRKCELANTILKNFHIREVNIENFEELIDFVVEDVSEADIAAGKEVIKDLILKREAKGNLVVPNTGIALLHTRSDKMKLPFVGVYRTNKVFKMSTRGFSMEDVDTFLVLLARDKENSYILRLLGKISVSLIEEKEFVEILKSGSLSDIRNHLINIVNKEEE</sequence>
<keyword evidence="3" id="KW-0805">Transcription regulation</keyword>
<dbReference type="Pfam" id="PF00359">
    <property type="entry name" value="PTS_EIIA_2"/>
    <property type="match status" value="1"/>
</dbReference>
<dbReference type="OrthoDB" id="3175596at2"/>
<evidence type="ECO:0000313" key="8">
    <source>
        <dbReference type="EMBL" id="CDL92229.1"/>
    </source>
</evidence>
<dbReference type="PANTHER" id="PTHR30185">
    <property type="entry name" value="CRYPTIC BETA-GLUCOSIDE BGL OPERON ANTITERMINATOR"/>
    <property type="match status" value="1"/>
</dbReference>
<evidence type="ECO:0000256" key="2">
    <source>
        <dbReference type="ARBA" id="ARBA00022737"/>
    </source>
</evidence>
<evidence type="ECO:0000256" key="4">
    <source>
        <dbReference type="ARBA" id="ARBA00023163"/>
    </source>
</evidence>
<dbReference type="GO" id="GO:0009401">
    <property type="term" value="P:phosphoenolpyruvate-dependent sugar phosphotransferase system"/>
    <property type="evidence" value="ECO:0007669"/>
    <property type="project" value="InterPro"/>
</dbReference>
<evidence type="ECO:0000259" key="5">
    <source>
        <dbReference type="PROSITE" id="PS51094"/>
    </source>
</evidence>
<dbReference type="InterPro" id="IPR050661">
    <property type="entry name" value="BglG_antiterminators"/>
</dbReference>
<evidence type="ECO:0000256" key="1">
    <source>
        <dbReference type="ARBA" id="ARBA00022679"/>
    </source>
</evidence>
<dbReference type="GeneID" id="29420496"/>
<dbReference type="GO" id="GO:0008982">
    <property type="term" value="F:protein-N(PI)-phosphohistidine-sugar phosphotransferase activity"/>
    <property type="evidence" value="ECO:0007669"/>
    <property type="project" value="InterPro"/>
</dbReference>
<reference evidence="8 9" key="1">
    <citation type="journal article" date="2015" name="Genome Announc.">
        <title>Draft Genome Sequence of Clostridium tyrobutyricum Strain DIVETGP, Isolated from Cow's Milk for Grana Padano Production.</title>
        <authorList>
            <person name="Soggiu A."/>
            <person name="Piras C."/>
            <person name="Gaiarsa S."/>
            <person name="Sassera D."/>
            <person name="Roncada P."/>
            <person name="Bendixen E."/>
            <person name="Brasca M."/>
            <person name="Bonizzi L."/>
        </authorList>
    </citation>
    <scope>NUCLEOTIDE SEQUENCE [LARGE SCALE GENOMIC DNA]</scope>
    <source>
        <strain evidence="8 9">DIVETGP</strain>
    </source>
</reference>
<dbReference type="PROSITE" id="PS51094">
    <property type="entry name" value="PTS_EIIA_TYPE_2"/>
    <property type="match status" value="1"/>
</dbReference>
<dbReference type="Proteomes" id="UP000019482">
    <property type="component" value="Unassembled WGS sequence"/>
</dbReference>
<dbReference type="InterPro" id="IPR003501">
    <property type="entry name" value="PTS_EIIB_2/3"/>
</dbReference>
<keyword evidence="9" id="KW-1185">Reference proteome</keyword>
<dbReference type="Pfam" id="PF02302">
    <property type="entry name" value="PTS_IIB"/>
    <property type="match status" value="1"/>
</dbReference>